<accession>G4QL49</accession>
<evidence type="ECO:0000313" key="1">
    <source>
        <dbReference type="EMBL" id="AEP29520.1"/>
    </source>
</evidence>
<dbReference type="HOGENOM" id="CLU_1537918_0_0_6"/>
<proteinExistence type="predicted"/>
<name>G4QL49_GLANF</name>
<evidence type="ECO:0000313" key="2">
    <source>
        <dbReference type="Proteomes" id="UP000009282"/>
    </source>
</evidence>
<dbReference type="Proteomes" id="UP000009282">
    <property type="component" value="Chromosome"/>
</dbReference>
<dbReference type="EMBL" id="CP003060">
    <property type="protein sequence ID" value="AEP29520.1"/>
    <property type="molecule type" value="Genomic_DNA"/>
</dbReference>
<keyword evidence="2" id="KW-1185">Reference proteome</keyword>
<dbReference type="KEGG" id="gni:GNIT_1401"/>
<organism evidence="1 2">
    <name type="scientific">Glaciecola nitratireducens (strain JCM 12485 / KCTC 12276 / FR1064)</name>
    <dbReference type="NCBI Taxonomy" id="1085623"/>
    <lineage>
        <taxon>Bacteria</taxon>
        <taxon>Pseudomonadati</taxon>
        <taxon>Pseudomonadota</taxon>
        <taxon>Gammaproteobacteria</taxon>
        <taxon>Alteromonadales</taxon>
        <taxon>Alteromonadaceae</taxon>
        <taxon>Brumicola</taxon>
    </lineage>
</organism>
<reference evidence="1 2" key="1">
    <citation type="journal article" date="2011" name="J. Bacteriol.">
        <title>Complete genome sequence of seawater bacterium Glaciecola nitratireducens FR1064T.</title>
        <authorList>
            <person name="Bian F."/>
            <person name="Qin Q.L."/>
            <person name="Xie B.B."/>
            <person name="Shu Y.L."/>
            <person name="Zhang X.Y."/>
            <person name="Yu Y."/>
            <person name="Chen B."/>
            <person name="Chen X.L."/>
            <person name="Zhou B.C."/>
            <person name="Zhang Y.Z."/>
        </authorList>
    </citation>
    <scope>NUCLEOTIDE SEQUENCE [LARGE SCALE GENOMIC DNA]</scope>
    <source>
        <strain evidence="2">JCM 12485 / KCTC 12276 / FR1064</strain>
    </source>
</reference>
<protein>
    <submittedName>
        <fullName evidence="1">Uncharacterized protein</fullName>
    </submittedName>
</protein>
<dbReference type="RefSeq" id="WP_014108394.1">
    <property type="nucleotide sequence ID" value="NC_016041.1"/>
</dbReference>
<sequence>MTNSFCKLMIINLAFFSGLFISKDSFSKMSSVDTKQEIGSNTMKLYSSDELYGPAANFLVNSELFSEMQKSLKADSFVIVDTETLFIGKLSTIAESVEGVRFKETLRCDLTICMGSFNYASKDEMESVLSQFSSISGLPIALVAGFVEIDKKQVANVLFHYRGNEIIEDDISIK</sequence>
<gene>
    <name evidence="1" type="ordered locus">GNIT_1401</name>
</gene>
<dbReference type="AlphaFoldDB" id="G4QL49"/>